<feature type="transmembrane region" description="Helical" evidence="1">
    <location>
        <begin position="343"/>
        <end position="363"/>
    </location>
</feature>
<feature type="transmembrane region" description="Helical" evidence="1">
    <location>
        <begin position="275"/>
        <end position="298"/>
    </location>
</feature>
<keyword evidence="1" id="KW-0472">Membrane</keyword>
<accession>A0A379D9L2</accession>
<dbReference type="InterPro" id="IPR003474">
    <property type="entry name" value="Glcn_transporter"/>
</dbReference>
<feature type="transmembrane region" description="Helical" evidence="1">
    <location>
        <begin position="310"/>
        <end position="331"/>
    </location>
</feature>
<evidence type="ECO:0000313" key="3">
    <source>
        <dbReference type="Proteomes" id="UP000254777"/>
    </source>
</evidence>
<feature type="transmembrane region" description="Helical" evidence="1">
    <location>
        <begin position="67"/>
        <end position="88"/>
    </location>
</feature>
<evidence type="ECO:0000313" key="2">
    <source>
        <dbReference type="EMBL" id="SUB74597.1"/>
    </source>
</evidence>
<evidence type="ECO:0000256" key="1">
    <source>
        <dbReference type="SAM" id="Phobius"/>
    </source>
</evidence>
<feature type="transmembrane region" description="Helical" evidence="1">
    <location>
        <begin position="145"/>
        <end position="163"/>
    </location>
</feature>
<dbReference type="AlphaFoldDB" id="A0A379D9L2"/>
<feature type="transmembrane region" description="Helical" evidence="1">
    <location>
        <begin position="34"/>
        <end position="55"/>
    </location>
</feature>
<protein>
    <submittedName>
        <fullName evidence="2">Inner membrane permease ygbN</fullName>
    </submittedName>
</protein>
<keyword evidence="1" id="KW-0812">Transmembrane</keyword>
<feature type="transmembrane region" description="Helical" evidence="1">
    <location>
        <begin position="12"/>
        <end position="28"/>
    </location>
</feature>
<dbReference type="PIRSF" id="PIRSF002746">
    <property type="entry name" value="Gluconate_transporter"/>
    <property type="match status" value="1"/>
</dbReference>
<dbReference type="RefSeq" id="WP_004822118.1">
    <property type="nucleotide sequence ID" value="NZ_UGTH01000001.1"/>
</dbReference>
<dbReference type="Proteomes" id="UP000254777">
    <property type="component" value="Unassembled WGS sequence"/>
</dbReference>
<sequence length="459" mass="48236">MGELMLSPERMIIAMVIGIIFLVFMILKTKVHTFLALIIASLLIGAIGGFPAPNLIKAITDGFGGTLGSIGVIIGLGVMMGEIFEFSGAAKKMAYTFLKVLGKDKEEIALTITGFLVSIPIFCDSGFVILAPLAKALSRQSKKSMVGLGVALASGLVITHSLIPPTPGPIGAAGIFGANIGSLILWGILIAIPMSAACLVYAKYIGKKIYQIPTEDGEGWTRERSKAVADEILADFDENLLSAFSSFLPILVPIVLILLQNVTALVGVENETLKWIINFTGAPIVAVAVGVLLALFLLAKDAPRDEVAKMMEKGLASAGIIIFVTGGGGALGSVLRTSGVGEYIAKGIATTAIPPLFLPFIIATMMRLIQGSGTVAMLTAASITAPIMTSLGVNPTFATLSACIGSLFFSQFSDSFFWVVNRTMGISDAKEQIRIWSIPTTIAWAIGFVVLLIINGFFG</sequence>
<gene>
    <name evidence="2" type="primary">ygbN</name>
    <name evidence="2" type="ORF">NCTC11088_00347</name>
</gene>
<feature type="transmembrane region" description="Helical" evidence="1">
    <location>
        <begin position="108"/>
        <end position="133"/>
    </location>
</feature>
<keyword evidence="1" id="KW-1133">Transmembrane helix</keyword>
<feature type="transmembrane region" description="Helical" evidence="1">
    <location>
        <begin position="399"/>
        <end position="420"/>
    </location>
</feature>
<dbReference type="Pfam" id="PF02447">
    <property type="entry name" value="GntP_permease"/>
    <property type="match status" value="1"/>
</dbReference>
<proteinExistence type="predicted"/>
<dbReference type="GO" id="GO:0015128">
    <property type="term" value="F:gluconate transmembrane transporter activity"/>
    <property type="evidence" value="ECO:0007669"/>
    <property type="project" value="InterPro"/>
</dbReference>
<dbReference type="PANTHER" id="PTHR30354">
    <property type="entry name" value="GNT FAMILY GLUCONATE TRANSPORTER"/>
    <property type="match status" value="1"/>
</dbReference>
<feature type="transmembrane region" description="Helical" evidence="1">
    <location>
        <begin position="240"/>
        <end position="263"/>
    </location>
</feature>
<organism evidence="2 3">
    <name type="scientific">Peptoniphilus indolicus</name>
    <dbReference type="NCBI Taxonomy" id="33030"/>
    <lineage>
        <taxon>Bacteria</taxon>
        <taxon>Bacillati</taxon>
        <taxon>Bacillota</taxon>
        <taxon>Tissierellia</taxon>
        <taxon>Tissierellales</taxon>
        <taxon>Peptoniphilaceae</taxon>
        <taxon>Peptoniphilus</taxon>
    </lineage>
</organism>
<name>A0A379D9L2_9FIRM</name>
<dbReference type="NCBIfam" id="TIGR00791">
    <property type="entry name" value="gntP"/>
    <property type="match status" value="1"/>
</dbReference>
<reference evidence="2 3" key="1">
    <citation type="submission" date="2018-06" db="EMBL/GenBank/DDBJ databases">
        <authorList>
            <consortium name="Pathogen Informatics"/>
            <person name="Doyle S."/>
        </authorList>
    </citation>
    <scope>NUCLEOTIDE SEQUENCE [LARGE SCALE GENOMIC DNA]</scope>
    <source>
        <strain evidence="2 3">NCTC11088</strain>
    </source>
</reference>
<dbReference type="GO" id="GO:0005886">
    <property type="term" value="C:plasma membrane"/>
    <property type="evidence" value="ECO:0007669"/>
    <property type="project" value="TreeGrafter"/>
</dbReference>
<feature type="transmembrane region" description="Helical" evidence="1">
    <location>
        <begin position="441"/>
        <end position="458"/>
    </location>
</feature>
<dbReference type="EMBL" id="UGTH01000001">
    <property type="protein sequence ID" value="SUB74597.1"/>
    <property type="molecule type" value="Genomic_DNA"/>
</dbReference>
<dbReference type="PANTHER" id="PTHR30354:SF11">
    <property type="entry name" value="PERMEASE"/>
    <property type="match status" value="1"/>
</dbReference>